<comment type="caution">
    <text evidence="1">The sequence shown here is derived from an EMBL/GenBank/DDBJ whole genome shotgun (WGS) entry which is preliminary data.</text>
</comment>
<reference evidence="1 2" key="1">
    <citation type="journal article" date="2018" name="Sci. Data">
        <title>The draft genome sequence of cork oak.</title>
        <authorList>
            <person name="Ramos A.M."/>
            <person name="Usie A."/>
            <person name="Barbosa P."/>
            <person name="Barros P.M."/>
            <person name="Capote T."/>
            <person name="Chaves I."/>
            <person name="Simoes F."/>
            <person name="Abreu I."/>
            <person name="Carrasquinho I."/>
            <person name="Faro C."/>
            <person name="Guimaraes J.B."/>
            <person name="Mendonca D."/>
            <person name="Nobrega F."/>
            <person name="Rodrigues L."/>
            <person name="Saibo N.J.M."/>
            <person name="Varela M.C."/>
            <person name="Egas C."/>
            <person name="Matos J."/>
            <person name="Miguel C.M."/>
            <person name="Oliveira M.M."/>
            <person name="Ricardo C.P."/>
            <person name="Goncalves S."/>
        </authorList>
    </citation>
    <scope>NUCLEOTIDE SEQUENCE [LARGE SCALE GENOMIC DNA]</scope>
    <source>
        <strain evidence="2">cv. HL8</strain>
    </source>
</reference>
<gene>
    <name evidence="1" type="primary">NAC021_0</name>
    <name evidence="1" type="ORF">CFP56_002729</name>
</gene>
<dbReference type="EMBL" id="PKMF04001072">
    <property type="protein sequence ID" value="KAK7814670.1"/>
    <property type="molecule type" value="Genomic_DNA"/>
</dbReference>
<organism evidence="1 2">
    <name type="scientific">Quercus suber</name>
    <name type="common">Cork oak</name>
    <dbReference type="NCBI Taxonomy" id="58331"/>
    <lineage>
        <taxon>Eukaryota</taxon>
        <taxon>Viridiplantae</taxon>
        <taxon>Streptophyta</taxon>
        <taxon>Embryophyta</taxon>
        <taxon>Tracheophyta</taxon>
        <taxon>Spermatophyta</taxon>
        <taxon>Magnoliopsida</taxon>
        <taxon>eudicotyledons</taxon>
        <taxon>Gunneridae</taxon>
        <taxon>Pentapetalae</taxon>
        <taxon>rosids</taxon>
        <taxon>fabids</taxon>
        <taxon>Fagales</taxon>
        <taxon>Fagaceae</taxon>
        <taxon>Quercus</taxon>
    </lineage>
</organism>
<protein>
    <submittedName>
        <fullName evidence="1">Nac domain-containing protein 21/22</fullName>
    </submittedName>
</protein>
<sequence>MGNCYDDTGSSTLPALMDFYINFDQPKAHADEYEQMPCFSIFNQNQNHNQTSSFFTHMTKMEPNPPTTKINTETTFKGLPNNIGTYLDPFSCDNKELKVVLSQLSNMDSNHEKYSLLI</sequence>
<evidence type="ECO:0000313" key="2">
    <source>
        <dbReference type="Proteomes" id="UP000237347"/>
    </source>
</evidence>
<keyword evidence="2" id="KW-1185">Reference proteome</keyword>
<accession>A0AAW0IJ40</accession>
<dbReference type="Proteomes" id="UP000237347">
    <property type="component" value="Unassembled WGS sequence"/>
</dbReference>
<dbReference type="AlphaFoldDB" id="A0AAW0IJ40"/>
<evidence type="ECO:0000313" key="1">
    <source>
        <dbReference type="EMBL" id="KAK7814670.1"/>
    </source>
</evidence>
<name>A0AAW0IJ40_QUESU</name>
<proteinExistence type="predicted"/>